<dbReference type="AlphaFoldDB" id="A0A939NTD3"/>
<evidence type="ECO:0000256" key="2">
    <source>
        <dbReference type="ARBA" id="ARBA00022450"/>
    </source>
</evidence>
<dbReference type="GO" id="GO:0031177">
    <property type="term" value="F:phosphopantetheine binding"/>
    <property type="evidence" value="ECO:0007669"/>
    <property type="project" value="TreeGrafter"/>
</dbReference>
<dbReference type="PROSITE" id="PS50075">
    <property type="entry name" value="CARRIER"/>
    <property type="match status" value="1"/>
</dbReference>
<dbReference type="FunFam" id="1.10.1200.10:FF:000005">
    <property type="entry name" value="Nonribosomal peptide synthetase 1"/>
    <property type="match status" value="1"/>
</dbReference>
<dbReference type="PANTHER" id="PTHR45527">
    <property type="entry name" value="NONRIBOSOMAL PEPTIDE SYNTHETASE"/>
    <property type="match status" value="1"/>
</dbReference>
<gene>
    <name evidence="5" type="ORF">J4732_19705</name>
</gene>
<accession>A0A939NTD3</accession>
<dbReference type="GO" id="GO:0044550">
    <property type="term" value="P:secondary metabolite biosynthetic process"/>
    <property type="evidence" value="ECO:0007669"/>
    <property type="project" value="TreeGrafter"/>
</dbReference>
<evidence type="ECO:0000313" key="5">
    <source>
        <dbReference type="EMBL" id="MBO2007279.1"/>
    </source>
</evidence>
<comment type="caution">
    <text evidence="5">The sequence shown here is derived from an EMBL/GenBank/DDBJ whole genome shotgun (WGS) entry which is preliminary data.</text>
</comment>
<dbReference type="Gene3D" id="3.40.50.1820">
    <property type="entry name" value="alpha/beta hydrolase"/>
    <property type="match status" value="1"/>
</dbReference>
<dbReference type="SUPFAM" id="SSF47336">
    <property type="entry name" value="ACP-like"/>
    <property type="match status" value="1"/>
</dbReference>
<name>A0A939NTD3_SERMA</name>
<dbReference type="InterPro" id="IPR036736">
    <property type="entry name" value="ACP-like_sf"/>
</dbReference>
<feature type="domain" description="Carrier" evidence="4">
    <location>
        <begin position="7"/>
        <end position="81"/>
    </location>
</feature>
<dbReference type="Pfam" id="PF00550">
    <property type="entry name" value="PP-binding"/>
    <property type="match status" value="1"/>
</dbReference>
<dbReference type="InterPro" id="IPR023213">
    <property type="entry name" value="CAT-like_dom_sf"/>
</dbReference>
<reference evidence="5" key="1">
    <citation type="submission" date="2021-03" db="EMBL/GenBank/DDBJ databases">
        <title>Molecular epidemiology and mechanisms of colistin and carbapenem resistance in Enterobacteriaceae from clinical isolates, the environment and porcine samples in Pretoria, South Africa.</title>
        <authorList>
            <person name="Bogoshi D."/>
            <person name="Mbelle N.M."/>
            <person name="Naidoo V."/>
            <person name="Osei Sekyere J."/>
        </authorList>
    </citation>
    <scope>NUCLEOTIDE SEQUENCE</scope>
    <source>
        <strain evidence="5">C080</strain>
    </source>
</reference>
<dbReference type="InterPro" id="IPR029058">
    <property type="entry name" value="AB_hydrolase_fold"/>
</dbReference>
<comment type="cofactor">
    <cofactor evidence="1">
        <name>pantetheine 4'-phosphate</name>
        <dbReference type="ChEBI" id="CHEBI:47942"/>
    </cofactor>
</comment>
<proteinExistence type="predicted"/>
<keyword evidence="3" id="KW-0597">Phosphoprotein</keyword>
<evidence type="ECO:0000256" key="3">
    <source>
        <dbReference type="ARBA" id="ARBA00022553"/>
    </source>
</evidence>
<dbReference type="Gene3D" id="3.30.559.10">
    <property type="entry name" value="Chloramphenicol acetyltransferase-like domain"/>
    <property type="match status" value="1"/>
</dbReference>
<dbReference type="EMBL" id="JAGETR010000166">
    <property type="protein sequence ID" value="MBO2007279.1"/>
    <property type="molecule type" value="Genomic_DNA"/>
</dbReference>
<dbReference type="GO" id="GO:0005737">
    <property type="term" value="C:cytoplasm"/>
    <property type="evidence" value="ECO:0007669"/>
    <property type="project" value="TreeGrafter"/>
</dbReference>
<dbReference type="InterPro" id="IPR009081">
    <property type="entry name" value="PP-bd_ACP"/>
</dbReference>
<protein>
    <recommendedName>
        <fullName evidence="4">Carrier domain-containing protein</fullName>
    </recommendedName>
</protein>
<keyword evidence="2" id="KW-0596">Phosphopantetheine</keyword>
<evidence type="ECO:0000259" key="4">
    <source>
        <dbReference type="PROSITE" id="PS50075"/>
    </source>
</evidence>
<evidence type="ECO:0000256" key="1">
    <source>
        <dbReference type="ARBA" id="ARBA00001957"/>
    </source>
</evidence>
<dbReference type="GO" id="GO:0043041">
    <property type="term" value="P:amino acid activation for nonribosomal peptide biosynthetic process"/>
    <property type="evidence" value="ECO:0007669"/>
    <property type="project" value="TreeGrafter"/>
</dbReference>
<sequence length="175" mass="18956">MREVYAEPEGELETLLAGIWRELLGLERVGRHDNFFELGGHSLLAVKLMAQLRRVGLSAGCNAVHRADAVNALAQTLVTQQEVSVPANGISTGRRSHYAGDVAAGDAEPAGDRRGGAQVPGGVANVQDIYALSPLQEGILFHHLLAERGDPYQLSAVLRFDSRARPTHGWRRCSR</sequence>
<organism evidence="5">
    <name type="scientific">Serratia marcescens</name>
    <dbReference type="NCBI Taxonomy" id="615"/>
    <lineage>
        <taxon>Bacteria</taxon>
        <taxon>Pseudomonadati</taxon>
        <taxon>Pseudomonadota</taxon>
        <taxon>Gammaproteobacteria</taxon>
        <taxon>Enterobacterales</taxon>
        <taxon>Yersiniaceae</taxon>
        <taxon>Serratia</taxon>
    </lineage>
</organism>
<dbReference type="PANTHER" id="PTHR45527:SF1">
    <property type="entry name" value="FATTY ACID SYNTHASE"/>
    <property type="match status" value="1"/>
</dbReference>